<dbReference type="EMBL" id="JAGYWB010000008">
    <property type="protein sequence ID" value="KAI0513519.1"/>
    <property type="molecule type" value="Genomic_DNA"/>
</dbReference>
<keyword evidence="2" id="KW-1185">Reference proteome</keyword>
<evidence type="ECO:0000313" key="1">
    <source>
        <dbReference type="EMBL" id="KAI0513519.1"/>
    </source>
</evidence>
<sequence>MRLLKWTPFFDIKEESPIAPTWVSFPNLRSHMFNTHIFFALALIFGRPLQTDQSMALLSLPFMDRILDKMDVSKKHPKETWLGPEIGAYLQNVFVASGCSS</sequence>
<comment type="caution">
    <text evidence="1">The sequence shown here is derived from an EMBL/GenBank/DDBJ whole genome shotgun (WGS) entry which is preliminary data.</text>
</comment>
<organism evidence="1 2">
    <name type="scientific">Dendrobium nobile</name>
    <name type="common">Orchid</name>
    <dbReference type="NCBI Taxonomy" id="94219"/>
    <lineage>
        <taxon>Eukaryota</taxon>
        <taxon>Viridiplantae</taxon>
        <taxon>Streptophyta</taxon>
        <taxon>Embryophyta</taxon>
        <taxon>Tracheophyta</taxon>
        <taxon>Spermatophyta</taxon>
        <taxon>Magnoliopsida</taxon>
        <taxon>Liliopsida</taxon>
        <taxon>Asparagales</taxon>
        <taxon>Orchidaceae</taxon>
        <taxon>Epidendroideae</taxon>
        <taxon>Malaxideae</taxon>
        <taxon>Dendrobiinae</taxon>
        <taxon>Dendrobium</taxon>
    </lineage>
</organism>
<dbReference type="AlphaFoldDB" id="A0A8T3BL80"/>
<dbReference type="PANTHER" id="PTHR31286:SF179">
    <property type="entry name" value="RNASE H TYPE-1 DOMAIN-CONTAINING PROTEIN"/>
    <property type="match status" value="1"/>
</dbReference>
<gene>
    <name evidence="1" type="ORF">KFK09_009543</name>
</gene>
<dbReference type="PANTHER" id="PTHR31286">
    <property type="entry name" value="GLYCINE-RICH CELL WALL STRUCTURAL PROTEIN 1.8-LIKE"/>
    <property type="match status" value="1"/>
</dbReference>
<proteinExistence type="predicted"/>
<reference evidence="1" key="1">
    <citation type="journal article" date="2022" name="Front. Genet.">
        <title>Chromosome-Scale Assembly of the Dendrobium nobile Genome Provides Insights Into the Molecular Mechanism of the Biosynthesis of the Medicinal Active Ingredient of Dendrobium.</title>
        <authorList>
            <person name="Xu Q."/>
            <person name="Niu S.-C."/>
            <person name="Li K.-L."/>
            <person name="Zheng P.-J."/>
            <person name="Zhang X.-J."/>
            <person name="Jia Y."/>
            <person name="Liu Y."/>
            <person name="Niu Y.-X."/>
            <person name="Yu L.-H."/>
            <person name="Chen D.-F."/>
            <person name="Zhang G.-Q."/>
        </authorList>
    </citation>
    <scope>NUCLEOTIDE SEQUENCE</scope>
    <source>
        <tissue evidence="1">Leaf</tissue>
    </source>
</reference>
<dbReference type="Proteomes" id="UP000829196">
    <property type="component" value="Unassembled WGS sequence"/>
</dbReference>
<accession>A0A8T3BL80</accession>
<evidence type="ECO:0000313" key="2">
    <source>
        <dbReference type="Proteomes" id="UP000829196"/>
    </source>
</evidence>
<name>A0A8T3BL80_DENNO</name>
<protein>
    <recommendedName>
        <fullName evidence="3">DUF4283 domain-containing protein</fullName>
    </recommendedName>
</protein>
<evidence type="ECO:0008006" key="3">
    <source>
        <dbReference type="Google" id="ProtNLM"/>
    </source>
</evidence>
<dbReference type="InterPro" id="IPR040256">
    <property type="entry name" value="At4g02000-like"/>
</dbReference>